<dbReference type="EMBL" id="JXTC01001296">
    <property type="protein sequence ID" value="PON31591.1"/>
    <property type="molecule type" value="Genomic_DNA"/>
</dbReference>
<evidence type="ECO:0000313" key="2">
    <source>
        <dbReference type="EMBL" id="PON31591.1"/>
    </source>
</evidence>
<dbReference type="AlphaFoldDB" id="A0A2P5A4W7"/>
<dbReference type="InParanoid" id="A0A2P5A4W7"/>
<keyword evidence="3" id="KW-1185">Reference proteome</keyword>
<evidence type="ECO:0000256" key="1">
    <source>
        <dbReference type="SAM" id="MobiDB-lite"/>
    </source>
</evidence>
<feature type="compositionally biased region" description="Low complexity" evidence="1">
    <location>
        <begin position="43"/>
        <end position="58"/>
    </location>
</feature>
<feature type="region of interest" description="Disordered" evidence="1">
    <location>
        <begin position="35"/>
        <end position="58"/>
    </location>
</feature>
<dbReference type="Proteomes" id="UP000237000">
    <property type="component" value="Unassembled WGS sequence"/>
</dbReference>
<sequence length="112" mass="11997">MRGKAALKRKARSVSAGRFREGGYNKLHGREEKLHASTCLPQSSSTWPTRPSRSSFSGSIWGGGSMDHVTFAIQKPIVRTLLVPAKNWVSGASVEKGFAEIGSVTAAPVAEK</sequence>
<proteinExistence type="predicted"/>
<name>A0A2P5A4W7_TREOI</name>
<feature type="non-terminal residue" evidence="2">
    <location>
        <position position="112"/>
    </location>
</feature>
<comment type="caution">
    <text evidence="2">The sequence shown here is derived from an EMBL/GenBank/DDBJ whole genome shotgun (WGS) entry which is preliminary data.</text>
</comment>
<organism evidence="2 3">
    <name type="scientific">Trema orientale</name>
    <name type="common">Charcoal tree</name>
    <name type="synonym">Celtis orientalis</name>
    <dbReference type="NCBI Taxonomy" id="63057"/>
    <lineage>
        <taxon>Eukaryota</taxon>
        <taxon>Viridiplantae</taxon>
        <taxon>Streptophyta</taxon>
        <taxon>Embryophyta</taxon>
        <taxon>Tracheophyta</taxon>
        <taxon>Spermatophyta</taxon>
        <taxon>Magnoliopsida</taxon>
        <taxon>eudicotyledons</taxon>
        <taxon>Gunneridae</taxon>
        <taxon>Pentapetalae</taxon>
        <taxon>rosids</taxon>
        <taxon>fabids</taxon>
        <taxon>Rosales</taxon>
        <taxon>Cannabaceae</taxon>
        <taxon>Trema</taxon>
    </lineage>
</organism>
<reference evidence="3" key="1">
    <citation type="submission" date="2016-06" db="EMBL/GenBank/DDBJ databases">
        <title>Parallel loss of symbiosis genes in relatives of nitrogen-fixing non-legume Parasponia.</title>
        <authorList>
            <person name="Van Velzen R."/>
            <person name="Holmer R."/>
            <person name="Bu F."/>
            <person name="Rutten L."/>
            <person name="Van Zeijl A."/>
            <person name="Liu W."/>
            <person name="Santuari L."/>
            <person name="Cao Q."/>
            <person name="Sharma T."/>
            <person name="Shen D."/>
            <person name="Roswanjaya Y."/>
            <person name="Wardhani T."/>
            <person name="Kalhor M.S."/>
            <person name="Jansen J."/>
            <person name="Van den Hoogen J."/>
            <person name="Gungor B."/>
            <person name="Hartog M."/>
            <person name="Hontelez J."/>
            <person name="Verver J."/>
            <person name="Yang W.-C."/>
            <person name="Schijlen E."/>
            <person name="Repin R."/>
            <person name="Schilthuizen M."/>
            <person name="Schranz E."/>
            <person name="Heidstra R."/>
            <person name="Miyata K."/>
            <person name="Fedorova E."/>
            <person name="Kohlen W."/>
            <person name="Bisseling T."/>
            <person name="Smit S."/>
            <person name="Geurts R."/>
        </authorList>
    </citation>
    <scope>NUCLEOTIDE SEQUENCE [LARGE SCALE GENOMIC DNA]</scope>
    <source>
        <strain evidence="3">cv. RG33-2</strain>
    </source>
</reference>
<gene>
    <name evidence="2" type="ORF">TorRG33x02_357440</name>
</gene>
<evidence type="ECO:0000313" key="3">
    <source>
        <dbReference type="Proteomes" id="UP000237000"/>
    </source>
</evidence>
<protein>
    <submittedName>
        <fullName evidence="2">Uncharacterized protein</fullName>
    </submittedName>
</protein>
<accession>A0A2P5A4W7</accession>